<evidence type="ECO:0000256" key="2">
    <source>
        <dbReference type="ARBA" id="ARBA00006656"/>
    </source>
</evidence>
<evidence type="ECO:0000256" key="6">
    <source>
        <dbReference type="ARBA" id="ARBA00023157"/>
    </source>
</evidence>
<comment type="similarity">
    <text evidence="2 8">Belongs to the TGF-beta family.</text>
</comment>
<dbReference type="InterPro" id="IPR015615">
    <property type="entry name" value="TGF-beta-rel"/>
</dbReference>
<dbReference type="AlphaFoldDB" id="A0A6S7ID75"/>
<feature type="compositionally biased region" description="Basic residues" evidence="9">
    <location>
        <begin position="284"/>
        <end position="294"/>
    </location>
</feature>
<evidence type="ECO:0000313" key="10">
    <source>
        <dbReference type="EMBL" id="CAB4004002.1"/>
    </source>
</evidence>
<dbReference type="InterPro" id="IPR001839">
    <property type="entry name" value="TGF-b_C"/>
</dbReference>
<comment type="subcellular location">
    <subcellularLocation>
        <location evidence="1">Secreted</location>
    </subcellularLocation>
</comment>
<accession>A0A6S7ID75</accession>
<evidence type="ECO:0000256" key="7">
    <source>
        <dbReference type="ARBA" id="ARBA00023180"/>
    </source>
</evidence>
<dbReference type="PROSITE" id="PS51362">
    <property type="entry name" value="TGF_BETA_2"/>
    <property type="match status" value="1"/>
</dbReference>
<dbReference type="Gene3D" id="2.10.90.10">
    <property type="entry name" value="Cystine-knot cytokines"/>
    <property type="match status" value="1"/>
</dbReference>
<keyword evidence="6" id="KW-1015">Disulfide bond</keyword>
<evidence type="ECO:0000256" key="4">
    <source>
        <dbReference type="ARBA" id="ARBA00022729"/>
    </source>
</evidence>
<keyword evidence="7" id="KW-0325">Glycoprotein</keyword>
<evidence type="ECO:0000256" key="8">
    <source>
        <dbReference type="RuleBase" id="RU000354"/>
    </source>
</evidence>
<keyword evidence="3" id="KW-0964">Secreted</keyword>
<keyword evidence="11" id="KW-1185">Reference proteome</keyword>
<dbReference type="GO" id="GO:0005125">
    <property type="term" value="F:cytokine activity"/>
    <property type="evidence" value="ECO:0007669"/>
    <property type="project" value="TreeGrafter"/>
</dbReference>
<dbReference type="PROSITE" id="PS00250">
    <property type="entry name" value="TGF_BETA_1"/>
    <property type="match status" value="1"/>
</dbReference>
<dbReference type="OrthoDB" id="5987191at2759"/>
<keyword evidence="4" id="KW-0732">Signal</keyword>
<dbReference type="GO" id="GO:0008083">
    <property type="term" value="F:growth factor activity"/>
    <property type="evidence" value="ECO:0007669"/>
    <property type="project" value="UniProtKB-KW"/>
</dbReference>
<feature type="compositionally biased region" description="Basic and acidic residues" evidence="9">
    <location>
        <begin position="295"/>
        <end position="304"/>
    </location>
</feature>
<keyword evidence="5 8" id="KW-0339">Growth factor</keyword>
<dbReference type="InterPro" id="IPR001111">
    <property type="entry name" value="TGF-b_propeptide"/>
</dbReference>
<gene>
    <name evidence="10" type="ORF">PACLA_8A011479</name>
</gene>
<dbReference type="PANTHER" id="PTHR11848">
    <property type="entry name" value="TGF-BETA FAMILY"/>
    <property type="match status" value="1"/>
</dbReference>
<feature type="region of interest" description="Disordered" evidence="9">
    <location>
        <begin position="278"/>
        <end position="310"/>
    </location>
</feature>
<dbReference type="EMBL" id="CACRXK020004782">
    <property type="protein sequence ID" value="CAB4004002.1"/>
    <property type="molecule type" value="Genomic_DNA"/>
</dbReference>
<dbReference type="PRINTS" id="PR00669">
    <property type="entry name" value="INHIBINA"/>
</dbReference>
<dbReference type="Gene3D" id="2.60.120.970">
    <property type="match status" value="1"/>
</dbReference>
<dbReference type="InterPro" id="IPR029034">
    <property type="entry name" value="Cystine-knot_cytokine"/>
</dbReference>
<dbReference type="GO" id="GO:0005615">
    <property type="term" value="C:extracellular space"/>
    <property type="evidence" value="ECO:0007669"/>
    <property type="project" value="TreeGrafter"/>
</dbReference>
<dbReference type="PANTHER" id="PTHR11848:SF263">
    <property type="entry name" value="PROTEIN DECAPENTAPLEGIC"/>
    <property type="match status" value="1"/>
</dbReference>
<evidence type="ECO:0000313" key="11">
    <source>
        <dbReference type="Proteomes" id="UP001152795"/>
    </source>
</evidence>
<dbReference type="SMART" id="SM00204">
    <property type="entry name" value="TGFB"/>
    <property type="match status" value="1"/>
</dbReference>
<evidence type="ECO:0000256" key="5">
    <source>
        <dbReference type="ARBA" id="ARBA00023030"/>
    </source>
</evidence>
<evidence type="ECO:0000256" key="1">
    <source>
        <dbReference type="ARBA" id="ARBA00004613"/>
    </source>
</evidence>
<evidence type="ECO:0000256" key="3">
    <source>
        <dbReference type="ARBA" id="ARBA00022525"/>
    </source>
</evidence>
<reference evidence="10" key="1">
    <citation type="submission" date="2020-04" db="EMBL/GenBank/DDBJ databases">
        <authorList>
            <person name="Alioto T."/>
            <person name="Alioto T."/>
            <person name="Gomez Garrido J."/>
        </authorList>
    </citation>
    <scope>NUCLEOTIDE SEQUENCE</scope>
    <source>
        <strain evidence="10">A484AB</strain>
    </source>
</reference>
<organism evidence="10 11">
    <name type="scientific">Paramuricea clavata</name>
    <name type="common">Red gorgonian</name>
    <name type="synonym">Violescent sea-whip</name>
    <dbReference type="NCBI Taxonomy" id="317549"/>
    <lineage>
        <taxon>Eukaryota</taxon>
        <taxon>Metazoa</taxon>
        <taxon>Cnidaria</taxon>
        <taxon>Anthozoa</taxon>
        <taxon>Octocorallia</taxon>
        <taxon>Malacalcyonacea</taxon>
        <taxon>Plexauridae</taxon>
        <taxon>Paramuricea</taxon>
    </lineage>
</organism>
<dbReference type="Proteomes" id="UP001152795">
    <property type="component" value="Unassembled WGS sequence"/>
</dbReference>
<comment type="caution">
    <text evidence="10">The sequence shown here is derived from an EMBL/GenBank/DDBJ whole genome shotgun (WGS) entry which is preliminary data.</text>
</comment>
<dbReference type="SUPFAM" id="SSF57501">
    <property type="entry name" value="Cystine-knot cytokines"/>
    <property type="match status" value="1"/>
</dbReference>
<dbReference type="Pfam" id="PF00019">
    <property type="entry name" value="TGF_beta"/>
    <property type="match status" value="1"/>
</dbReference>
<proteinExistence type="inferred from homology"/>
<sequence>MGSLLRILAISRTRFAWSVLRTILFVAVIKSLDARRLQTSTGPKYAKLHGPFNGVKNRDHFASEETTRQMLNVLGMDELPKPRQGIIPHEYMIQIYEKMSRRKPRANGVNTIRGFVDVGNDDSKGRMKFHQIYAFNISALPSSEKVISADLRILRLPTRLQWKYAWAHGTQYRAKLYFKKIVAHVWNGQIYTHAQLVLLDSVLFDIKDKHSENWKVFKVLNALRLWKNDSNFVHHLELQVESVRTGYLMPAYAFGLTDKGRPHYKRALLVTFTDDGKTPETNGKRNKKSRKKKVELKSEEESTNRVKRSIKRRKRIKRKPLCNRKKLYVDFTLLGWSEWIIAPRGYNAYYCQGVCKYPIPEHLKPTNHAIVQTTVHSSDRRRVPPACCVPHKLSGLGMLFLDRGDSVVYKKYENMIVESCGCK</sequence>
<protein>
    <submittedName>
        <fullName evidence="10">Growth differentiation factor 6-A-like</fullName>
    </submittedName>
</protein>
<dbReference type="FunFam" id="2.10.90.10:FF:000001">
    <property type="entry name" value="Bone morphogenetic protein 4"/>
    <property type="match status" value="1"/>
</dbReference>
<evidence type="ECO:0000256" key="9">
    <source>
        <dbReference type="SAM" id="MobiDB-lite"/>
    </source>
</evidence>
<dbReference type="InterPro" id="IPR017948">
    <property type="entry name" value="TGFb_CS"/>
</dbReference>
<dbReference type="Pfam" id="PF00688">
    <property type="entry name" value="TGFb_propeptide"/>
    <property type="match status" value="1"/>
</dbReference>
<name>A0A6S7ID75_PARCT</name>